<dbReference type="EMBL" id="JACHKA010000001">
    <property type="protein sequence ID" value="MBB5987947.1"/>
    <property type="molecule type" value="Genomic_DNA"/>
</dbReference>
<keyword evidence="3" id="KW-0804">Transcription</keyword>
<reference evidence="5 6" key="1">
    <citation type="submission" date="2020-08" db="EMBL/GenBank/DDBJ databases">
        <title>Exploring microbial biodiversity for novel pathways involved in the catabolism of aromatic compounds derived from lignin.</title>
        <authorList>
            <person name="Elkins J."/>
        </authorList>
    </citation>
    <scope>NUCLEOTIDE SEQUENCE [LARGE SCALE GENOMIC DNA]</scope>
    <source>
        <strain evidence="5 6">B1D3A</strain>
    </source>
</reference>
<dbReference type="PROSITE" id="PS01124">
    <property type="entry name" value="HTH_ARAC_FAMILY_2"/>
    <property type="match status" value="1"/>
</dbReference>
<dbReference type="PANTHER" id="PTHR46796:SF15">
    <property type="entry name" value="BLL1074 PROTEIN"/>
    <property type="match status" value="1"/>
</dbReference>
<dbReference type="InterPro" id="IPR018060">
    <property type="entry name" value="HTH_AraC"/>
</dbReference>
<comment type="caution">
    <text evidence="5">The sequence shown here is derived from an EMBL/GenBank/DDBJ whole genome shotgun (WGS) entry which is preliminary data.</text>
</comment>
<accession>A0ABR6NKZ6</accession>
<organism evidence="5 6">
    <name type="scientific">Sphingobium lignivorans</name>
    <dbReference type="NCBI Taxonomy" id="2735886"/>
    <lineage>
        <taxon>Bacteria</taxon>
        <taxon>Pseudomonadati</taxon>
        <taxon>Pseudomonadota</taxon>
        <taxon>Alphaproteobacteria</taxon>
        <taxon>Sphingomonadales</taxon>
        <taxon>Sphingomonadaceae</taxon>
        <taxon>Sphingobium</taxon>
    </lineage>
</organism>
<evidence type="ECO:0000259" key="4">
    <source>
        <dbReference type="PROSITE" id="PS01124"/>
    </source>
</evidence>
<dbReference type="Proteomes" id="UP001138540">
    <property type="component" value="Unassembled WGS sequence"/>
</dbReference>
<evidence type="ECO:0000256" key="1">
    <source>
        <dbReference type="ARBA" id="ARBA00023015"/>
    </source>
</evidence>
<dbReference type="InterPro" id="IPR050204">
    <property type="entry name" value="AraC_XylS_family_regulators"/>
</dbReference>
<evidence type="ECO:0000313" key="5">
    <source>
        <dbReference type="EMBL" id="MBB5987947.1"/>
    </source>
</evidence>
<dbReference type="RefSeq" id="WP_184156660.1">
    <property type="nucleotide sequence ID" value="NZ_JACHKA010000001.1"/>
</dbReference>
<keyword evidence="6" id="KW-1185">Reference proteome</keyword>
<protein>
    <submittedName>
        <fullName evidence="5">AraC-like DNA-binding protein</fullName>
    </submittedName>
</protein>
<evidence type="ECO:0000313" key="6">
    <source>
        <dbReference type="Proteomes" id="UP001138540"/>
    </source>
</evidence>
<evidence type="ECO:0000256" key="2">
    <source>
        <dbReference type="ARBA" id="ARBA00023125"/>
    </source>
</evidence>
<name>A0ABR6NKZ6_9SPHN</name>
<gene>
    <name evidence="5" type="ORF">HNP60_003921</name>
</gene>
<dbReference type="Pfam" id="PF12833">
    <property type="entry name" value="HTH_18"/>
    <property type="match status" value="1"/>
</dbReference>
<sequence length="292" mass="32625">MRHRFSVADAANMVALSYFVPPADLASHFGAMYLFTADQPRVADHTRADFAQIRFMLAGTGNYLFSDGRTVETPECCLLGPTSMATHFDVMGPMQVVGVTVLPLGWAALRAGDADGAADDASDLTVRFGPVWRDMLLVLRSIEDPNKAAEAFWTFIRGQLHPVSSGERRFIEETDRWLAAEQSPRVDALQDATGLSARQIARWCNRLYGAPPKYLARKYRALRCAQALAREELDWSEVGGDVFYDQSHFIREIKHFTGLTPTELRERASIVIRLSMNRADIKGEIARLSRIS</sequence>
<keyword evidence="1" id="KW-0805">Transcription regulation</keyword>
<evidence type="ECO:0000256" key="3">
    <source>
        <dbReference type="ARBA" id="ARBA00023163"/>
    </source>
</evidence>
<feature type="domain" description="HTH araC/xylS-type" evidence="4">
    <location>
        <begin position="168"/>
        <end position="267"/>
    </location>
</feature>
<dbReference type="PANTHER" id="PTHR46796">
    <property type="entry name" value="HTH-TYPE TRANSCRIPTIONAL ACTIVATOR RHAS-RELATED"/>
    <property type="match status" value="1"/>
</dbReference>
<dbReference type="Gene3D" id="1.10.10.60">
    <property type="entry name" value="Homeodomain-like"/>
    <property type="match status" value="1"/>
</dbReference>
<dbReference type="SMART" id="SM00342">
    <property type="entry name" value="HTH_ARAC"/>
    <property type="match status" value="1"/>
</dbReference>
<proteinExistence type="predicted"/>
<keyword evidence="2" id="KW-0238">DNA-binding</keyword>